<organism evidence="8 9">
    <name type="scientific">Novispirillum itersonii</name>
    <name type="common">Aquaspirillum itersonii</name>
    <dbReference type="NCBI Taxonomy" id="189"/>
    <lineage>
        <taxon>Bacteria</taxon>
        <taxon>Pseudomonadati</taxon>
        <taxon>Pseudomonadota</taxon>
        <taxon>Alphaproteobacteria</taxon>
        <taxon>Rhodospirillales</taxon>
        <taxon>Novispirillaceae</taxon>
        <taxon>Novispirillum</taxon>
    </lineage>
</organism>
<dbReference type="Gene3D" id="3.60.20.30">
    <property type="entry name" value="(Glycosyl)asparaginase"/>
    <property type="match status" value="1"/>
</dbReference>
<dbReference type="InterPro" id="IPR029055">
    <property type="entry name" value="Ntn_hydrolases_N"/>
</dbReference>
<protein>
    <recommendedName>
        <fullName evidence="4">Isoaspartyl peptidase</fullName>
    </recommendedName>
</protein>
<keyword evidence="2 8" id="KW-0378">Hydrolase</keyword>
<dbReference type="RefSeq" id="WP_184261500.1">
    <property type="nucleotide sequence ID" value="NZ_JACIIX010000002.1"/>
</dbReference>
<dbReference type="AlphaFoldDB" id="A0A7W9ZDM2"/>
<evidence type="ECO:0000313" key="9">
    <source>
        <dbReference type="Proteomes" id="UP000544872"/>
    </source>
</evidence>
<evidence type="ECO:0000313" key="8">
    <source>
        <dbReference type="EMBL" id="MBB6209315.1"/>
    </source>
</evidence>
<keyword evidence="9" id="KW-1185">Reference proteome</keyword>
<evidence type="ECO:0000256" key="1">
    <source>
        <dbReference type="ARBA" id="ARBA00022670"/>
    </source>
</evidence>
<feature type="site" description="Cleavage; by autolysis" evidence="7">
    <location>
        <begin position="180"/>
        <end position="181"/>
    </location>
</feature>
<dbReference type="GO" id="GO:0006508">
    <property type="term" value="P:proteolysis"/>
    <property type="evidence" value="ECO:0007669"/>
    <property type="project" value="UniProtKB-KW"/>
</dbReference>
<comment type="caution">
    <text evidence="8">The sequence shown here is derived from an EMBL/GenBank/DDBJ whole genome shotgun (WGS) entry which is preliminary data.</text>
</comment>
<keyword evidence="3" id="KW-0068">Autocatalytic cleavage</keyword>
<feature type="binding site" evidence="6">
    <location>
        <begin position="209"/>
        <end position="212"/>
    </location>
    <ligand>
        <name>substrate</name>
    </ligand>
</feature>
<dbReference type="PANTHER" id="PTHR10188">
    <property type="entry name" value="L-ASPARAGINASE"/>
    <property type="match status" value="1"/>
</dbReference>
<evidence type="ECO:0000256" key="2">
    <source>
        <dbReference type="ARBA" id="ARBA00022801"/>
    </source>
</evidence>
<reference evidence="8 9" key="1">
    <citation type="submission" date="2020-08" db="EMBL/GenBank/DDBJ databases">
        <title>Genomic Encyclopedia of Type Strains, Phase IV (KMG-IV): sequencing the most valuable type-strain genomes for metagenomic binning, comparative biology and taxonomic classification.</title>
        <authorList>
            <person name="Goeker M."/>
        </authorList>
    </citation>
    <scope>NUCLEOTIDE SEQUENCE [LARGE SCALE GENOMIC DNA]</scope>
    <source>
        <strain evidence="8 9">DSM 11590</strain>
    </source>
</reference>
<dbReference type="Pfam" id="PF01112">
    <property type="entry name" value="Asparaginase_2"/>
    <property type="match status" value="1"/>
</dbReference>
<dbReference type="GO" id="GO:0016811">
    <property type="term" value="F:hydrolase activity, acting on carbon-nitrogen (but not peptide) bonds, in linear amides"/>
    <property type="evidence" value="ECO:0007669"/>
    <property type="project" value="UniProtKB-ARBA"/>
</dbReference>
<dbReference type="GO" id="GO:0008233">
    <property type="term" value="F:peptidase activity"/>
    <property type="evidence" value="ECO:0007669"/>
    <property type="project" value="UniProtKB-KW"/>
</dbReference>
<evidence type="ECO:0000256" key="6">
    <source>
        <dbReference type="PIRSR" id="PIRSR600246-2"/>
    </source>
</evidence>
<accession>A0A7W9ZDM2</accession>
<evidence type="ECO:0000256" key="5">
    <source>
        <dbReference type="PIRSR" id="PIRSR600246-1"/>
    </source>
</evidence>
<dbReference type="EMBL" id="JACIIX010000002">
    <property type="protein sequence ID" value="MBB6209315.1"/>
    <property type="molecule type" value="Genomic_DNA"/>
</dbReference>
<name>A0A7W9ZDM2_NOVIT</name>
<sequence>MTVSAPQSFVLAIHGGAGTINPDLLTPALTEAYHAGLHRALAAGHAVLASGGTALDAVTQAVMALEDEPLFNAGRGAVYTAAGVQEMDAAVMDGRDRSAGAVAGLFGPRNPVLAARAVMEHTDHVLLIGDGALDLCRRQGLVMEDPAYFFTQARWDALQAELEHRRSGAADDGDEQRRHGTVGAVARDQHGTLAAATSTGGMTAKAPGRVGDSPVIGAGTFADNRTCAVSATGHGEYFIRYSVAHEIDARMRWAGQGLEQAAGDVVAELGNIGGSGGLVAVDRDGRVSLPFNSTGMYRGIAGADGTVLTAIHREAYRQGTVSGGA</sequence>
<dbReference type="SUPFAM" id="SSF56235">
    <property type="entry name" value="N-terminal nucleophile aminohydrolases (Ntn hydrolases)"/>
    <property type="match status" value="1"/>
</dbReference>
<evidence type="ECO:0000256" key="7">
    <source>
        <dbReference type="PIRSR" id="PIRSR600246-3"/>
    </source>
</evidence>
<dbReference type="InterPro" id="IPR000246">
    <property type="entry name" value="Peptidase_T2"/>
</dbReference>
<dbReference type="FunFam" id="3.60.20.30:FF:000001">
    <property type="entry name" value="Isoaspartyl peptidase/L-asparaginase"/>
    <property type="match status" value="1"/>
</dbReference>
<evidence type="ECO:0000256" key="4">
    <source>
        <dbReference type="ARBA" id="ARBA00069124"/>
    </source>
</evidence>
<gene>
    <name evidence="8" type="ORF">FHS48_000717</name>
</gene>
<dbReference type="CDD" id="cd04701">
    <property type="entry name" value="Asparaginase_2"/>
    <property type="match status" value="1"/>
</dbReference>
<feature type="binding site" evidence="6">
    <location>
        <begin position="232"/>
        <end position="235"/>
    </location>
    <ligand>
        <name>substrate</name>
    </ligand>
</feature>
<feature type="active site" description="Nucleophile" evidence="5">
    <location>
        <position position="181"/>
    </location>
</feature>
<proteinExistence type="predicted"/>
<evidence type="ECO:0000256" key="3">
    <source>
        <dbReference type="ARBA" id="ARBA00022813"/>
    </source>
</evidence>
<dbReference type="PANTHER" id="PTHR10188:SF6">
    <property type="entry name" value="N(4)-(BETA-N-ACETYLGLUCOSAMINYL)-L-ASPARAGINASE"/>
    <property type="match status" value="1"/>
</dbReference>
<keyword evidence="1" id="KW-0645">Protease</keyword>
<dbReference type="Proteomes" id="UP000544872">
    <property type="component" value="Unassembled WGS sequence"/>
</dbReference>